<reference evidence="4" key="1">
    <citation type="journal article" date="2019" name="Int. J. Syst. Evol. Microbiol.">
        <title>The Global Catalogue of Microorganisms (GCM) 10K type strain sequencing project: providing services to taxonomists for standard genome sequencing and annotation.</title>
        <authorList>
            <consortium name="The Broad Institute Genomics Platform"/>
            <consortium name="The Broad Institute Genome Sequencing Center for Infectious Disease"/>
            <person name="Wu L."/>
            <person name="Ma J."/>
        </authorList>
    </citation>
    <scope>NUCLEOTIDE SEQUENCE [LARGE SCALE GENOMIC DNA]</scope>
    <source>
        <strain evidence="4">JCM 18324</strain>
    </source>
</reference>
<feature type="transmembrane region" description="Helical" evidence="2">
    <location>
        <begin position="52"/>
        <end position="71"/>
    </location>
</feature>
<dbReference type="SUPFAM" id="SSF103473">
    <property type="entry name" value="MFS general substrate transporter"/>
    <property type="match status" value="1"/>
</dbReference>
<comment type="caution">
    <text evidence="3">The sequence shown here is derived from an EMBL/GenBank/DDBJ whole genome shotgun (WGS) entry which is preliminary data.</text>
</comment>
<feature type="transmembrane region" description="Helical" evidence="2">
    <location>
        <begin position="21"/>
        <end position="40"/>
    </location>
</feature>
<dbReference type="InterPro" id="IPR011701">
    <property type="entry name" value="MFS"/>
</dbReference>
<feature type="transmembrane region" description="Helical" evidence="2">
    <location>
        <begin position="301"/>
        <end position="320"/>
    </location>
</feature>
<keyword evidence="2" id="KW-1133">Transmembrane helix</keyword>
<feature type="transmembrane region" description="Helical" evidence="2">
    <location>
        <begin position="103"/>
        <end position="124"/>
    </location>
</feature>
<dbReference type="PANTHER" id="PTHR23530:SF1">
    <property type="entry name" value="PERMEASE, MAJOR FACILITATOR SUPERFAMILY-RELATED"/>
    <property type="match status" value="1"/>
</dbReference>
<protein>
    <submittedName>
        <fullName evidence="3">MFS transporter</fullName>
    </submittedName>
</protein>
<keyword evidence="4" id="KW-1185">Reference proteome</keyword>
<feature type="region of interest" description="Disordered" evidence="1">
    <location>
        <begin position="195"/>
        <end position="238"/>
    </location>
</feature>
<gene>
    <name evidence="3" type="ORF">GCM10023329_45120</name>
</gene>
<accession>A0ABP9B2Y8</accession>
<feature type="compositionally biased region" description="Low complexity" evidence="1">
    <location>
        <begin position="204"/>
        <end position="222"/>
    </location>
</feature>
<dbReference type="RefSeq" id="WP_345615259.1">
    <property type="nucleotide sequence ID" value="NZ_BAABJV010000014.1"/>
</dbReference>
<dbReference type="PANTHER" id="PTHR23530">
    <property type="entry name" value="TRANSPORT PROTEIN-RELATED"/>
    <property type="match status" value="1"/>
</dbReference>
<evidence type="ECO:0000313" key="4">
    <source>
        <dbReference type="Proteomes" id="UP001501147"/>
    </source>
</evidence>
<keyword evidence="2" id="KW-0472">Membrane</keyword>
<evidence type="ECO:0000256" key="1">
    <source>
        <dbReference type="SAM" id="MobiDB-lite"/>
    </source>
</evidence>
<feature type="transmembrane region" description="Helical" evidence="2">
    <location>
        <begin position="271"/>
        <end position="289"/>
    </location>
</feature>
<feature type="transmembrane region" description="Helical" evidence="2">
    <location>
        <begin position="416"/>
        <end position="436"/>
    </location>
</feature>
<dbReference type="Gene3D" id="1.20.1250.20">
    <property type="entry name" value="MFS general substrate transporter like domains"/>
    <property type="match status" value="1"/>
</dbReference>
<name>A0ABP9B2Y8_9ACTN</name>
<proteinExistence type="predicted"/>
<evidence type="ECO:0000313" key="3">
    <source>
        <dbReference type="EMBL" id="GAA4788835.1"/>
    </source>
</evidence>
<sequence length="470" mass="46003">MLAFSSCPPAAVRRLERRLSLYAGLEDFVLLYPLYALLFAEHGLSTAEMSSLFALWSLTALLVEVPSGVWADLVSRRLLLVLGPLLTATGFALWALLPSYAAFAAGFVLWGVGGALRSGAYEALAFEELSRLGAGTRYARAMGRASAWSMVATAAATAAAAPAAGLWGMPAVAAASVAACLLCAVAGAALPEHRTPGAGAERSGGAPLPAPAGDGPGAARAAGPGGAGGEGPGGGIGTTGAAAPAMGLRAAAAVLRSGAAEVRGTPRVRRALLLVVAVTAVWGALDEYVPLLASATGAPAAAVPLLVLLVWTGVTAGALLVGPAQRLGPRALGALLAAGALATAAGALWGRPAGFAGVAAGFLVFQLVDVVADARLQAAVSGPGRATITSLAGLGKEGATLGVFGAYAALSSQADHGPVFALLVVPYLLVALVLGIRPRGEGGAMVPGGADRVAAGGADPAVPGGTGRAS</sequence>
<feature type="transmembrane region" description="Helical" evidence="2">
    <location>
        <begin position="332"/>
        <end position="349"/>
    </location>
</feature>
<dbReference type="InterPro" id="IPR036259">
    <property type="entry name" value="MFS_trans_sf"/>
</dbReference>
<feature type="compositionally biased region" description="Gly residues" evidence="1">
    <location>
        <begin position="223"/>
        <end position="238"/>
    </location>
</feature>
<keyword evidence="2" id="KW-0812">Transmembrane</keyword>
<dbReference type="Proteomes" id="UP001501147">
    <property type="component" value="Unassembled WGS sequence"/>
</dbReference>
<dbReference type="InterPro" id="IPR053160">
    <property type="entry name" value="MFS_DHA3_Transporter"/>
</dbReference>
<dbReference type="EMBL" id="BAABJV010000014">
    <property type="protein sequence ID" value="GAA4788835.1"/>
    <property type="molecule type" value="Genomic_DNA"/>
</dbReference>
<feature type="transmembrane region" description="Helical" evidence="2">
    <location>
        <begin position="78"/>
        <end position="97"/>
    </location>
</feature>
<feature type="transmembrane region" description="Helical" evidence="2">
    <location>
        <begin position="145"/>
        <end position="165"/>
    </location>
</feature>
<dbReference type="Pfam" id="PF07690">
    <property type="entry name" value="MFS_1"/>
    <property type="match status" value="1"/>
</dbReference>
<feature type="transmembrane region" description="Helical" evidence="2">
    <location>
        <begin position="171"/>
        <end position="190"/>
    </location>
</feature>
<evidence type="ECO:0000256" key="2">
    <source>
        <dbReference type="SAM" id="Phobius"/>
    </source>
</evidence>
<organism evidence="3 4">
    <name type="scientific">Streptomyces sanyensis</name>
    <dbReference type="NCBI Taxonomy" id="568869"/>
    <lineage>
        <taxon>Bacteria</taxon>
        <taxon>Bacillati</taxon>
        <taxon>Actinomycetota</taxon>
        <taxon>Actinomycetes</taxon>
        <taxon>Kitasatosporales</taxon>
        <taxon>Streptomycetaceae</taxon>
        <taxon>Streptomyces</taxon>
    </lineage>
</organism>